<name>A0ACB9ZD83_9PEZI</name>
<evidence type="ECO:0000313" key="1">
    <source>
        <dbReference type="EMBL" id="KAI4868775.1"/>
    </source>
</evidence>
<organism evidence="1 2">
    <name type="scientific">Hypoxylon rubiginosum</name>
    <dbReference type="NCBI Taxonomy" id="110542"/>
    <lineage>
        <taxon>Eukaryota</taxon>
        <taxon>Fungi</taxon>
        <taxon>Dikarya</taxon>
        <taxon>Ascomycota</taxon>
        <taxon>Pezizomycotina</taxon>
        <taxon>Sordariomycetes</taxon>
        <taxon>Xylariomycetidae</taxon>
        <taxon>Xylariales</taxon>
        <taxon>Hypoxylaceae</taxon>
        <taxon>Hypoxylon</taxon>
    </lineage>
</organism>
<gene>
    <name evidence="1" type="ORF">F4820DRAFT_408713</name>
</gene>
<dbReference type="Proteomes" id="UP001497700">
    <property type="component" value="Unassembled WGS sequence"/>
</dbReference>
<accession>A0ACB9ZD83</accession>
<protein>
    <submittedName>
        <fullName evidence="1">Uncharacterized protein</fullName>
    </submittedName>
</protein>
<reference evidence="1 2" key="1">
    <citation type="journal article" date="2022" name="New Phytol.">
        <title>Ecological generalism drives hyperdiversity of secondary metabolite gene clusters in xylarialean endophytes.</title>
        <authorList>
            <person name="Franco M.E.E."/>
            <person name="Wisecaver J.H."/>
            <person name="Arnold A.E."/>
            <person name="Ju Y.M."/>
            <person name="Slot J.C."/>
            <person name="Ahrendt S."/>
            <person name="Moore L.P."/>
            <person name="Eastman K.E."/>
            <person name="Scott K."/>
            <person name="Konkel Z."/>
            <person name="Mondo S.J."/>
            <person name="Kuo A."/>
            <person name="Hayes R.D."/>
            <person name="Haridas S."/>
            <person name="Andreopoulos B."/>
            <person name="Riley R."/>
            <person name="LaButti K."/>
            <person name="Pangilinan J."/>
            <person name="Lipzen A."/>
            <person name="Amirebrahimi M."/>
            <person name="Yan J."/>
            <person name="Adam C."/>
            <person name="Keymanesh K."/>
            <person name="Ng V."/>
            <person name="Louie K."/>
            <person name="Northen T."/>
            <person name="Drula E."/>
            <person name="Henrissat B."/>
            <person name="Hsieh H.M."/>
            <person name="Youens-Clark K."/>
            <person name="Lutzoni F."/>
            <person name="Miadlikowska J."/>
            <person name="Eastwood D.C."/>
            <person name="Hamelin R.C."/>
            <person name="Grigoriev I.V."/>
            <person name="U'Ren J.M."/>
        </authorList>
    </citation>
    <scope>NUCLEOTIDE SEQUENCE [LARGE SCALE GENOMIC DNA]</scope>
    <source>
        <strain evidence="1 2">CBS 119005</strain>
    </source>
</reference>
<comment type="caution">
    <text evidence="1">The sequence shown here is derived from an EMBL/GenBank/DDBJ whole genome shotgun (WGS) entry which is preliminary data.</text>
</comment>
<dbReference type="EMBL" id="MU393435">
    <property type="protein sequence ID" value="KAI4868775.1"/>
    <property type="molecule type" value="Genomic_DNA"/>
</dbReference>
<sequence length="98" mass="11064">MSLNTCWKISLEPLYGKPAGELLGILALLDPDMITEDILTKYAEDISKNSVPSLRSLPKYREFYLHLRRHALIDKEPPTMASASTQSLISIHRLVQQA</sequence>
<keyword evidence="2" id="KW-1185">Reference proteome</keyword>
<evidence type="ECO:0000313" key="2">
    <source>
        <dbReference type="Proteomes" id="UP001497700"/>
    </source>
</evidence>
<proteinExistence type="predicted"/>